<name>A0A7K1FNU3_9ACTN</name>
<dbReference type="SMART" id="SM00052">
    <property type="entry name" value="EAL"/>
    <property type="match status" value="1"/>
</dbReference>
<dbReference type="SUPFAM" id="SSF55781">
    <property type="entry name" value="GAF domain-like"/>
    <property type="match status" value="1"/>
</dbReference>
<dbReference type="InterPro" id="IPR003018">
    <property type="entry name" value="GAF"/>
</dbReference>
<dbReference type="Proteomes" id="UP000460221">
    <property type="component" value="Unassembled WGS sequence"/>
</dbReference>
<evidence type="ECO:0000313" key="4">
    <source>
        <dbReference type="EMBL" id="MTD14454.1"/>
    </source>
</evidence>
<accession>A0A7K1FNU3</accession>
<dbReference type="Pfam" id="PF00563">
    <property type="entry name" value="EAL"/>
    <property type="match status" value="1"/>
</dbReference>
<dbReference type="Gene3D" id="3.20.20.450">
    <property type="entry name" value="EAL domain"/>
    <property type="match status" value="1"/>
</dbReference>
<dbReference type="InterPro" id="IPR001633">
    <property type="entry name" value="EAL_dom"/>
</dbReference>
<dbReference type="PROSITE" id="PS50883">
    <property type="entry name" value="EAL"/>
    <property type="match status" value="1"/>
</dbReference>
<dbReference type="Pfam" id="PF13492">
    <property type="entry name" value="GAF_3"/>
    <property type="match status" value="1"/>
</dbReference>
<dbReference type="PANTHER" id="PTHR33121:SF70">
    <property type="entry name" value="SIGNALING PROTEIN YKOW"/>
    <property type="match status" value="1"/>
</dbReference>
<gene>
    <name evidence="4" type="ORF">GIS00_10895</name>
</gene>
<feature type="transmembrane region" description="Helical" evidence="1">
    <location>
        <begin position="154"/>
        <end position="172"/>
    </location>
</feature>
<dbReference type="InterPro" id="IPR050706">
    <property type="entry name" value="Cyclic-di-GMP_PDE-like"/>
</dbReference>
<feature type="transmembrane region" description="Helical" evidence="1">
    <location>
        <begin position="47"/>
        <end position="67"/>
    </location>
</feature>
<feature type="domain" description="GGDEF" evidence="3">
    <location>
        <begin position="433"/>
        <end position="568"/>
    </location>
</feature>
<feature type="transmembrane region" description="Helical" evidence="1">
    <location>
        <begin position="87"/>
        <end position="112"/>
    </location>
</feature>
<evidence type="ECO:0000313" key="5">
    <source>
        <dbReference type="Proteomes" id="UP000460221"/>
    </source>
</evidence>
<dbReference type="EMBL" id="WLYK01000003">
    <property type="protein sequence ID" value="MTD14454.1"/>
    <property type="molecule type" value="Genomic_DNA"/>
</dbReference>
<dbReference type="PANTHER" id="PTHR33121">
    <property type="entry name" value="CYCLIC DI-GMP PHOSPHODIESTERASE PDEF"/>
    <property type="match status" value="1"/>
</dbReference>
<dbReference type="CDD" id="cd01948">
    <property type="entry name" value="EAL"/>
    <property type="match status" value="1"/>
</dbReference>
<feature type="transmembrane region" description="Helical" evidence="1">
    <location>
        <begin position="215"/>
        <end position="234"/>
    </location>
</feature>
<organism evidence="4 5">
    <name type="scientific">Nakamurella alba</name>
    <dbReference type="NCBI Taxonomy" id="2665158"/>
    <lineage>
        <taxon>Bacteria</taxon>
        <taxon>Bacillati</taxon>
        <taxon>Actinomycetota</taxon>
        <taxon>Actinomycetes</taxon>
        <taxon>Nakamurellales</taxon>
        <taxon>Nakamurellaceae</taxon>
        <taxon>Nakamurella</taxon>
    </lineage>
</organism>
<dbReference type="InterPro" id="IPR029787">
    <property type="entry name" value="Nucleotide_cyclase"/>
</dbReference>
<evidence type="ECO:0000259" key="3">
    <source>
        <dbReference type="PROSITE" id="PS50887"/>
    </source>
</evidence>
<dbReference type="SUPFAM" id="SSF141868">
    <property type="entry name" value="EAL domain-like"/>
    <property type="match status" value="1"/>
</dbReference>
<feature type="transmembrane region" description="Helical" evidence="1">
    <location>
        <begin position="121"/>
        <end position="142"/>
    </location>
</feature>
<dbReference type="RefSeq" id="WP_154768480.1">
    <property type="nucleotide sequence ID" value="NZ_WLYK01000003.1"/>
</dbReference>
<proteinExistence type="predicted"/>
<dbReference type="SMART" id="SM00065">
    <property type="entry name" value="GAF"/>
    <property type="match status" value="1"/>
</dbReference>
<dbReference type="InterPro" id="IPR000160">
    <property type="entry name" value="GGDEF_dom"/>
</dbReference>
<keyword evidence="5" id="KW-1185">Reference proteome</keyword>
<keyword evidence="1" id="KW-1133">Transmembrane helix</keyword>
<dbReference type="CDD" id="cd01949">
    <property type="entry name" value="GGDEF"/>
    <property type="match status" value="1"/>
</dbReference>
<dbReference type="SMART" id="SM00267">
    <property type="entry name" value="GGDEF"/>
    <property type="match status" value="1"/>
</dbReference>
<dbReference type="Gene3D" id="3.30.450.40">
    <property type="match status" value="1"/>
</dbReference>
<keyword evidence="1" id="KW-0472">Membrane</keyword>
<dbReference type="InterPro" id="IPR029016">
    <property type="entry name" value="GAF-like_dom_sf"/>
</dbReference>
<feature type="transmembrane region" description="Helical" evidence="1">
    <location>
        <begin position="192"/>
        <end position="209"/>
    </location>
</feature>
<keyword evidence="1" id="KW-0812">Transmembrane</keyword>
<dbReference type="InterPro" id="IPR043128">
    <property type="entry name" value="Rev_trsase/Diguanyl_cyclase"/>
</dbReference>
<sequence length="846" mass="92338">MSAGPAGHSRARRRQVVYPIVATVVLVAALPIWWYAVTRQPDYNHSLWQMLGIGAVLVAGFIAAEIWPLRIEVGRDTVLITLSEIPVVIGLLVVPVHVVGLSALIAALLAFLVRRDAWQHIYINCAFVLFESAASAAVFVAFYELLGGGLGAKFLGLFVGIQIGVLLMAFVVGETHRLTARQEPVRRNLGRMVIVAAATTTFALTGYTLVRSGTYGAVLCGGLAIAMVVLYRTYASFLRQHQDLAGMYTFGRRVTAIGSEDTTWQGLLEMVREQLNAAVATLVLVEPVDGITFLVSTSEDGVAPPQLPPRSDELQEVAIRTGHASAGMHRTTDPDLLDAVEARGAQEVMVVSLASGDRVLGYLEVRDRLARWSTFGKDDLRQLESLGQQLASSIDNVRLVESLRHEAHHDAITGLLNWRGLHFRTEESIRAGKTPAVLLLQLGVLPEVNNAIGHDRGEQLLITAGERLVETLGPQTAVAHLESDRFGLLIETTPEDEVEELARTLLAVTGQSYQLEGVDIEPHARIGIAFVDPKEELPETAGTLLQRAEMALTAAQAADESMRSYWSGMGEVFRRRFQLVTQFRRAVDQGSITVQYQPKISLADRELVGVEALVRWTHPELGAVPPSEFVEAIEATGSIDLLLEHVLEIVLAQIKVWVDRGLRIAVAVNLSVRNLSAPDFPATVAAGLERHGVEASLLTLEITESSVMADPERYLPVLRQLHALGVNLSVDDFGTGYSSLAYLRRLPIDEIKIDKSFVQGMITDLGDLAIVRAIIDLGHSLGLRVVAEGVEEEAARDALKTLRCDDLQGFLVSRPQPIDKLESWMNSTMVRTRQPGGQQVLRLTVG</sequence>
<reference evidence="4 5" key="1">
    <citation type="submission" date="2019-11" db="EMBL/GenBank/DDBJ databases">
        <authorList>
            <person name="Jiang L.-Q."/>
        </authorList>
    </citation>
    <scope>NUCLEOTIDE SEQUENCE [LARGE SCALE GENOMIC DNA]</scope>
    <source>
        <strain evidence="4 5">YIM 132087</strain>
    </source>
</reference>
<dbReference type="PROSITE" id="PS50887">
    <property type="entry name" value="GGDEF"/>
    <property type="match status" value="1"/>
</dbReference>
<evidence type="ECO:0000259" key="2">
    <source>
        <dbReference type="PROSITE" id="PS50883"/>
    </source>
</evidence>
<dbReference type="Gene3D" id="3.30.70.270">
    <property type="match status" value="1"/>
</dbReference>
<dbReference type="Pfam" id="PF00990">
    <property type="entry name" value="GGDEF"/>
    <property type="match status" value="1"/>
</dbReference>
<dbReference type="SUPFAM" id="SSF55073">
    <property type="entry name" value="Nucleotide cyclase"/>
    <property type="match status" value="1"/>
</dbReference>
<feature type="transmembrane region" description="Helical" evidence="1">
    <location>
        <begin position="16"/>
        <end position="35"/>
    </location>
</feature>
<protein>
    <submittedName>
        <fullName evidence="4">EAL domain-containing protein</fullName>
    </submittedName>
</protein>
<comment type="caution">
    <text evidence="4">The sequence shown here is derived from an EMBL/GenBank/DDBJ whole genome shotgun (WGS) entry which is preliminary data.</text>
</comment>
<dbReference type="InterPro" id="IPR035919">
    <property type="entry name" value="EAL_sf"/>
</dbReference>
<dbReference type="AlphaFoldDB" id="A0A7K1FNU3"/>
<evidence type="ECO:0000256" key="1">
    <source>
        <dbReference type="SAM" id="Phobius"/>
    </source>
</evidence>
<feature type="domain" description="EAL" evidence="2">
    <location>
        <begin position="576"/>
        <end position="829"/>
    </location>
</feature>
<dbReference type="GO" id="GO:0071111">
    <property type="term" value="F:cyclic-guanylate-specific phosphodiesterase activity"/>
    <property type="evidence" value="ECO:0007669"/>
    <property type="project" value="InterPro"/>
</dbReference>